<sequence>MWNIGGDVFDSFEGVGILGIASLSLDELDMEMVIFANEEEDMENANAMN</sequence>
<name>A0A9D3W0C2_9ROSI</name>
<dbReference type="AlphaFoldDB" id="A0A9D3W0C2"/>
<accession>A0A9D3W0C2</accession>
<reference evidence="1 2" key="1">
    <citation type="journal article" date="2021" name="Plant Biotechnol. J.">
        <title>Multi-omics assisted identification of the key and species-specific regulatory components of drought-tolerant mechanisms in Gossypium stocksii.</title>
        <authorList>
            <person name="Yu D."/>
            <person name="Ke L."/>
            <person name="Zhang D."/>
            <person name="Wu Y."/>
            <person name="Sun Y."/>
            <person name="Mei J."/>
            <person name="Sun J."/>
            <person name="Sun Y."/>
        </authorList>
    </citation>
    <scope>NUCLEOTIDE SEQUENCE [LARGE SCALE GENOMIC DNA]</scope>
    <source>
        <strain evidence="2">cv. E1</strain>
        <tissue evidence="1">Leaf</tissue>
    </source>
</reference>
<gene>
    <name evidence="1" type="ORF">J1N35_010444</name>
</gene>
<evidence type="ECO:0000313" key="1">
    <source>
        <dbReference type="EMBL" id="KAH1106676.1"/>
    </source>
</evidence>
<evidence type="ECO:0000313" key="2">
    <source>
        <dbReference type="Proteomes" id="UP000828251"/>
    </source>
</evidence>
<proteinExistence type="predicted"/>
<dbReference type="EMBL" id="JAIQCV010000004">
    <property type="protein sequence ID" value="KAH1106676.1"/>
    <property type="molecule type" value="Genomic_DNA"/>
</dbReference>
<comment type="caution">
    <text evidence="1">The sequence shown here is derived from an EMBL/GenBank/DDBJ whole genome shotgun (WGS) entry which is preliminary data.</text>
</comment>
<keyword evidence="2" id="KW-1185">Reference proteome</keyword>
<protein>
    <submittedName>
        <fullName evidence="1">Uncharacterized protein</fullName>
    </submittedName>
</protein>
<organism evidence="1 2">
    <name type="scientific">Gossypium stocksii</name>
    <dbReference type="NCBI Taxonomy" id="47602"/>
    <lineage>
        <taxon>Eukaryota</taxon>
        <taxon>Viridiplantae</taxon>
        <taxon>Streptophyta</taxon>
        <taxon>Embryophyta</taxon>
        <taxon>Tracheophyta</taxon>
        <taxon>Spermatophyta</taxon>
        <taxon>Magnoliopsida</taxon>
        <taxon>eudicotyledons</taxon>
        <taxon>Gunneridae</taxon>
        <taxon>Pentapetalae</taxon>
        <taxon>rosids</taxon>
        <taxon>malvids</taxon>
        <taxon>Malvales</taxon>
        <taxon>Malvaceae</taxon>
        <taxon>Malvoideae</taxon>
        <taxon>Gossypium</taxon>
    </lineage>
</organism>
<dbReference type="Proteomes" id="UP000828251">
    <property type="component" value="Unassembled WGS sequence"/>
</dbReference>
<dbReference type="OrthoDB" id="2017576at2759"/>